<feature type="region of interest" description="Disordered" evidence="3">
    <location>
        <begin position="412"/>
        <end position="444"/>
    </location>
</feature>
<reference evidence="5 6" key="1">
    <citation type="journal article" date="2018" name="Science">
        <title>The opium poppy genome and morphinan production.</title>
        <authorList>
            <person name="Guo L."/>
            <person name="Winzer T."/>
            <person name="Yang X."/>
            <person name="Li Y."/>
            <person name="Ning Z."/>
            <person name="He Z."/>
            <person name="Teodor R."/>
            <person name="Lu Y."/>
            <person name="Bowser T.A."/>
            <person name="Graham I.A."/>
            <person name="Ye K."/>
        </authorList>
    </citation>
    <scope>NUCLEOTIDE SEQUENCE [LARGE SCALE GENOMIC DNA]</scope>
    <source>
        <strain evidence="6">cv. HN1</strain>
        <tissue evidence="5">Leaves</tissue>
    </source>
</reference>
<evidence type="ECO:0000256" key="1">
    <source>
        <dbReference type="PROSITE-ProRule" id="PRU00047"/>
    </source>
</evidence>
<evidence type="ECO:0000256" key="3">
    <source>
        <dbReference type="SAM" id="MobiDB-lite"/>
    </source>
</evidence>
<dbReference type="AlphaFoldDB" id="A0A4Y7L8I5"/>
<dbReference type="EMBL" id="CM010724">
    <property type="protein sequence ID" value="RZC81267.1"/>
    <property type="molecule type" value="Genomic_DNA"/>
</dbReference>
<proteinExistence type="predicted"/>
<dbReference type="PROSITE" id="PS50158">
    <property type="entry name" value="ZF_CCHC"/>
    <property type="match status" value="1"/>
</dbReference>
<organism evidence="5 6">
    <name type="scientific">Papaver somniferum</name>
    <name type="common">Opium poppy</name>
    <dbReference type="NCBI Taxonomy" id="3469"/>
    <lineage>
        <taxon>Eukaryota</taxon>
        <taxon>Viridiplantae</taxon>
        <taxon>Streptophyta</taxon>
        <taxon>Embryophyta</taxon>
        <taxon>Tracheophyta</taxon>
        <taxon>Spermatophyta</taxon>
        <taxon>Magnoliopsida</taxon>
        <taxon>Ranunculales</taxon>
        <taxon>Papaveraceae</taxon>
        <taxon>Papaveroideae</taxon>
        <taxon>Papaver</taxon>
    </lineage>
</organism>
<dbReference type="Gramene" id="RZC81267">
    <property type="protein sequence ID" value="RZC81267"/>
    <property type="gene ID" value="C5167_043830"/>
</dbReference>
<keyword evidence="6" id="KW-1185">Reference proteome</keyword>
<keyword evidence="1" id="KW-0863">Zinc-finger</keyword>
<name>A0A4Y7L8I5_PAPSO</name>
<feature type="domain" description="CCHC-type" evidence="4">
    <location>
        <begin position="314"/>
        <end position="328"/>
    </location>
</feature>
<feature type="coiled-coil region" evidence="2">
    <location>
        <begin position="201"/>
        <end position="228"/>
    </location>
</feature>
<dbReference type="InterPro" id="IPR001878">
    <property type="entry name" value="Znf_CCHC"/>
</dbReference>
<dbReference type="GO" id="GO:0003676">
    <property type="term" value="F:nucleic acid binding"/>
    <property type="evidence" value="ECO:0007669"/>
    <property type="project" value="InterPro"/>
</dbReference>
<gene>
    <name evidence="5" type="ORF">C5167_043830</name>
</gene>
<dbReference type="GO" id="GO:0008270">
    <property type="term" value="F:zinc ion binding"/>
    <property type="evidence" value="ECO:0007669"/>
    <property type="project" value="UniProtKB-KW"/>
</dbReference>
<keyword evidence="1" id="KW-0862">Zinc</keyword>
<sequence>MKSFNYFENCSDAKQCVNNGYITETGGIGFAKYANSVRELTEVLVPRISAGILQKLVCVDLIMDESISNYVPVQKLPDDSKSLDSPERTVTSKSISKHSLDVKIVDWETLLEEQLDELSDEGDSDIDRDVDEEVSEYVKFLDSWNMKKIKTSHVTPLLNPLCRENKKLRRCYAEKLAESEARFNSQQTSFDDRESAYLTREKRLEADLAAALDKIKMLEDDLKKFNTSSSKLTTMLGASKNHRDTRGLGYKEIDASSTSKEVKFVKASDSSQQKVSTDGKSEIPSPAVKVQKSKVYQPPKFTHTDRGKNIPYVCHYCGNKGHLERRCRFRIRNEKLHDVLIWESQEFVKPRSYVKTDPLNVTGCNCPTFRKRNQCYDRPRFSYKRRKNPFHNRNGYQKDNFVKTKTRSDAPNWRKTNLQKNSQSNSLPRILEESDGKKVPTVPKHTQKWIPKKFNDVLSVKMNDLPENSMTMEKAVSMMLELNKFFRKMELDVKGSKSDLFHDNPKVTCGKHKNWGTQIMFGKAVEFDWIHLKSNSWLWVRSAKGVKCAVSCWDQRRRSTTLHSELDDTCIEEVNMIGTLVQESLPNIISEDPLESCITHFSMDFDDDSNIEQESRPEIVLQDNKETLGLTIEDMKHISPTSCMPQMHFGDEPPDYNLKKAIDLFQEPDDLEIRNIVTSLSRDTRNSKFGGRELAEALEYFKDSEDPEIQAIVKDLTESGDYPKYGGSDRHVPNLGLEPSVPEVLLEYLPTPQPYPPDTVQEEIKLLETRYPDKSVYQDTHMNPNCLILVAVIFGIDDPQLFRLLIYDLKGEVNCGVVIAAGAGCDLRPMQCSSGYVLLLLSCYKQVTGSSCCMRVELVVMGGWTSGGMMYYAVDGYAELGIMEMVVMDGELLSVEDAKQA</sequence>
<evidence type="ECO:0000313" key="6">
    <source>
        <dbReference type="Proteomes" id="UP000316621"/>
    </source>
</evidence>
<keyword evidence="2" id="KW-0175">Coiled coil</keyword>
<dbReference type="Proteomes" id="UP000316621">
    <property type="component" value="Chromosome 10"/>
</dbReference>
<keyword evidence="1" id="KW-0479">Metal-binding</keyword>
<evidence type="ECO:0000313" key="5">
    <source>
        <dbReference type="EMBL" id="RZC81267.1"/>
    </source>
</evidence>
<evidence type="ECO:0000256" key="2">
    <source>
        <dbReference type="SAM" id="Coils"/>
    </source>
</evidence>
<protein>
    <recommendedName>
        <fullName evidence="4">CCHC-type domain-containing protein</fullName>
    </recommendedName>
</protein>
<accession>A0A4Y7L8I5</accession>
<feature type="compositionally biased region" description="Polar residues" evidence="3">
    <location>
        <begin position="414"/>
        <end position="427"/>
    </location>
</feature>
<evidence type="ECO:0000259" key="4">
    <source>
        <dbReference type="PROSITE" id="PS50158"/>
    </source>
</evidence>